<dbReference type="EMBL" id="CADCUS010000511">
    <property type="protein sequence ID" value="CAA9436370.1"/>
    <property type="molecule type" value="Genomic_DNA"/>
</dbReference>
<feature type="compositionally biased region" description="Basic residues" evidence="1">
    <location>
        <begin position="118"/>
        <end position="160"/>
    </location>
</feature>
<evidence type="ECO:0000313" key="2">
    <source>
        <dbReference type="EMBL" id="CAA9436370.1"/>
    </source>
</evidence>
<organism evidence="2">
    <name type="scientific">uncultured Pseudonocardia sp</name>
    <dbReference type="NCBI Taxonomy" id="211455"/>
    <lineage>
        <taxon>Bacteria</taxon>
        <taxon>Bacillati</taxon>
        <taxon>Actinomycetota</taxon>
        <taxon>Actinomycetes</taxon>
        <taxon>Pseudonocardiales</taxon>
        <taxon>Pseudonocardiaceae</taxon>
        <taxon>Pseudonocardia</taxon>
        <taxon>environmental samples</taxon>
    </lineage>
</organism>
<feature type="non-terminal residue" evidence="2">
    <location>
        <position position="1"/>
    </location>
</feature>
<keyword evidence="2" id="KW-0560">Oxidoreductase</keyword>
<feature type="compositionally biased region" description="Basic residues" evidence="1">
    <location>
        <begin position="243"/>
        <end position="262"/>
    </location>
</feature>
<feature type="compositionally biased region" description="Basic and acidic residues" evidence="1">
    <location>
        <begin position="51"/>
        <end position="69"/>
    </location>
</feature>
<feature type="region of interest" description="Disordered" evidence="1">
    <location>
        <begin position="1"/>
        <end position="271"/>
    </location>
</feature>
<feature type="compositionally biased region" description="Basic residues" evidence="1">
    <location>
        <begin position="171"/>
        <end position="191"/>
    </location>
</feature>
<dbReference type="AlphaFoldDB" id="A0A6J4QCG3"/>
<feature type="compositionally biased region" description="Basic residues" evidence="1">
    <location>
        <begin position="96"/>
        <end position="108"/>
    </location>
</feature>
<dbReference type="GO" id="GO:0018576">
    <property type="term" value="F:catechol 1,2-dioxygenase activity"/>
    <property type="evidence" value="ECO:0007669"/>
    <property type="project" value="UniProtKB-EC"/>
</dbReference>
<name>A0A6J4QCG3_9PSEU</name>
<keyword evidence="2" id="KW-0223">Dioxygenase</keyword>
<reference evidence="2" key="1">
    <citation type="submission" date="2020-02" db="EMBL/GenBank/DDBJ databases">
        <authorList>
            <person name="Meier V. D."/>
        </authorList>
    </citation>
    <scope>NUCLEOTIDE SEQUENCE</scope>
    <source>
        <strain evidence="2">AVDCRST_MAG66</strain>
    </source>
</reference>
<feature type="compositionally biased region" description="Basic residues" evidence="1">
    <location>
        <begin position="217"/>
        <end position="227"/>
    </location>
</feature>
<proteinExistence type="predicted"/>
<protein>
    <submittedName>
        <fullName evidence="2">Catechol 1,2-dioxygenase 1</fullName>
        <ecNumber evidence="2">1.13.11.1</ecNumber>
    </submittedName>
</protein>
<feature type="compositionally biased region" description="Basic residues" evidence="1">
    <location>
        <begin position="70"/>
        <end position="81"/>
    </location>
</feature>
<dbReference type="EC" id="1.13.11.1" evidence="2"/>
<feature type="compositionally biased region" description="Basic residues" evidence="1">
    <location>
        <begin position="1"/>
        <end position="33"/>
    </location>
</feature>
<gene>
    <name evidence="2" type="ORF">AVDCRST_MAG66-3631</name>
</gene>
<feature type="non-terminal residue" evidence="2">
    <location>
        <position position="290"/>
    </location>
</feature>
<evidence type="ECO:0000256" key="1">
    <source>
        <dbReference type="SAM" id="MobiDB-lite"/>
    </source>
</evidence>
<feature type="compositionally biased region" description="Basic and acidic residues" evidence="1">
    <location>
        <begin position="82"/>
        <end position="93"/>
    </location>
</feature>
<sequence length="290" mass="32235">GVGHAAGHRGQHHRPGRAAVGHRARPAARRGHDRARAPPARLRPRGAAHRGRVDGRRAVAHPHRADQRRQARGVHPRLRRARTVDARRADEPPPRPGRHPGHRARPVPHRGLAGAGLRRGHVRRPARHPALPARHRPRPGREPRRRGRARRVAGRHRRCLRGPAGRGRGPAARRVHRPRGRLLLRPHHRPARLRDPDGRPGRRPRRAHGDQPLPARARARAARRARVRAADHPPVPGGLGVPRLRRGVRHQGRARRGVRAARARPDAGRRHVRGAVAGGPLRLRAAARGL</sequence>
<accession>A0A6J4QCG3</accession>